<evidence type="ECO:0000256" key="3">
    <source>
        <dbReference type="ARBA" id="ARBA00023172"/>
    </source>
</evidence>
<dbReference type="EMBL" id="JBHUKU010000030">
    <property type="protein sequence ID" value="MFD2465274.1"/>
    <property type="molecule type" value="Genomic_DNA"/>
</dbReference>
<dbReference type="PROSITE" id="PS51898">
    <property type="entry name" value="TYR_RECOMBINASE"/>
    <property type="match status" value="1"/>
</dbReference>
<dbReference type="SUPFAM" id="SSF56349">
    <property type="entry name" value="DNA breaking-rejoining enzymes"/>
    <property type="match status" value="1"/>
</dbReference>
<sequence>MTTTATHQTATLQDSETIDPVVAAARLLLEQLGIPVADLLAAHTGRTPMPTIAEYLPAVRAASTTASTKTREPHWQLLAQEWGNRRINEPTLSELEALANQVQERSQTRPNSRGGHGAKSNFVDTAKHFYRHAVLDRKIPAFANPAAHLKNHRIANARRALADRELAEINETAATTGRDPALDTLILRLHTETACRISGAVALRSNDLDRTNCLARLREKGRTRYQPVSPTLMAALIAHTEQRSPHNHPHEQLLRHHDGRPITSTHYTTLWTRIGRQLPWVSTLGVTTHWIRYTTLTWVERHFGYATAAAFAGHAKNNAWTGNTMTYVGATLEEVAATLAALTGEPHPRAPAKAVTCLPTGGTPAFD</sequence>
<evidence type="ECO:0000256" key="2">
    <source>
        <dbReference type="ARBA" id="ARBA00023125"/>
    </source>
</evidence>
<gene>
    <name evidence="6" type="ORF">ACFSYJ_42110</name>
</gene>
<dbReference type="RefSeq" id="WP_345408005.1">
    <property type="nucleotide sequence ID" value="NZ_BAABHG010000024.1"/>
</dbReference>
<proteinExistence type="inferred from homology"/>
<dbReference type="InterPro" id="IPR011010">
    <property type="entry name" value="DNA_brk_join_enz"/>
</dbReference>
<keyword evidence="2" id="KW-0238">DNA-binding</keyword>
<feature type="compositionally biased region" description="Polar residues" evidence="4">
    <location>
        <begin position="101"/>
        <end position="111"/>
    </location>
</feature>
<dbReference type="InterPro" id="IPR013762">
    <property type="entry name" value="Integrase-like_cat_sf"/>
</dbReference>
<dbReference type="InterPro" id="IPR050090">
    <property type="entry name" value="Tyrosine_recombinase_XerCD"/>
</dbReference>
<dbReference type="Proteomes" id="UP001597419">
    <property type="component" value="Unassembled WGS sequence"/>
</dbReference>
<evidence type="ECO:0000313" key="7">
    <source>
        <dbReference type="Proteomes" id="UP001597419"/>
    </source>
</evidence>
<comment type="similarity">
    <text evidence="1">Belongs to the 'phage' integrase family.</text>
</comment>
<keyword evidence="3" id="KW-0233">DNA recombination</keyword>
<organism evidence="6 7">
    <name type="scientific">Amycolatopsis samaneae</name>
    <dbReference type="NCBI Taxonomy" id="664691"/>
    <lineage>
        <taxon>Bacteria</taxon>
        <taxon>Bacillati</taxon>
        <taxon>Actinomycetota</taxon>
        <taxon>Actinomycetes</taxon>
        <taxon>Pseudonocardiales</taxon>
        <taxon>Pseudonocardiaceae</taxon>
        <taxon>Amycolatopsis</taxon>
    </lineage>
</organism>
<accession>A0ABW5GX16</accession>
<evidence type="ECO:0000256" key="1">
    <source>
        <dbReference type="ARBA" id="ARBA00008857"/>
    </source>
</evidence>
<dbReference type="InterPro" id="IPR002104">
    <property type="entry name" value="Integrase_catalytic"/>
</dbReference>
<evidence type="ECO:0000256" key="4">
    <source>
        <dbReference type="SAM" id="MobiDB-lite"/>
    </source>
</evidence>
<name>A0ABW5GX16_9PSEU</name>
<reference evidence="7" key="1">
    <citation type="journal article" date="2019" name="Int. J. Syst. Evol. Microbiol.">
        <title>The Global Catalogue of Microorganisms (GCM) 10K type strain sequencing project: providing services to taxonomists for standard genome sequencing and annotation.</title>
        <authorList>
            <consortium name="The Broad Institute Genomics Platform"/>
            <consortium name="The Broad Institute Genome Sequencing Center for Infectious Disease"/>
            <person name="Wu L."/>
            <person name="Ma J."/>
        </authorList>
    </citation>
    <scope>NUCLEOTIDE SEQUENCE [LARGE SCALE GENOMIC DNA]</scope>
    <source>
        <strain evidence="7">CGMCC 4.7643</strain>
    </source>
</reference>
<evidence type="ECO:0000259" key="5">
    <source>
        <dbReference type="PROSITE" id="PS51898"/>
    </source>
</evidence>
<protein>
    <submittedName>
        <fullName evidence="6">Tyrosine-type recombinase/integrase</fullName>
    </submittedName>
</protein>
<feature type="region of interest" description="Disordered" evidence="4">
    <location>
        <begin position="101"/>
        <end position="120"/>
    </location>
</feature>
<dbReference type="Gene3D" id="1.10.443.10">
    <property type="entry name" value="Intergrase catalytic core"/>
    <property type="match status" value="1"/>
</dbReference>
<feature type="domain" description="Tyr recombinase" evidence="5">
    <location>
        <begin position="155"/>
        <end position="340"/>
    </location>
</feature>
<keyword evidence="7" id="KW-1185">Reference proteome</keyword>
<dbReference type="Pfam" id="PF00589">
    <property type="entry name" value="Phage_integrase"/>
    <property type="match status" value="1"/>
</dbReference>
<comment type="caution">
    <text evidence="6">The sequence shown here is derived from an EMBL/GenBank/DDBJ whole genome shotgun (WGS) entry which is preliminary data.</text>
</comment>
<evidence type="ECO:0000313" key="6">
    <source>
        <dbReference type="EMBL" id="MFD2465274.1"/>
    </source>
</evidence>
<dbReference type="PANTHER" id="PTHR30349:SF41">
    <property type="entry name" value="INTEGRASE_RECOMBINASE PROTEIN MJ0367-RELATED"/>
    <property type="match status" value="1"/>
</dbReference>
<dbReference type="PANTHER" id="PTHR30349">
    <property type="entry name" value="PHAGE INTEGRASE-RELATED"/>
    <property type="match status" value="1"/>
</dbReference>